<dbReference type="Gene3D" id="3.30.950.30">
    <property type="entry name" value="Schlafen, AAA domain"/>
    <property type="match status" value="1"/>
</dbReference>
<protein>
    <recommendedName>
        <fullName evidence="3">Divergent AAA domain protein</fullName>
    </recommendedName>
</protein>
<dbReference type="Proteomes" id="UP000269019">
    <property type="component" value="Chromosome"/>
</dbReference>
<evidence type="ECO:0000313" key="1">
    <source>
        <dbReference type="EMBL" id="AZA14675.1"/>
    </source>
</evidence>
<proteinExistence type="predicted"/>
<accession>A0A3G6J970</accession>
<sequence length="98" mass="10716">MGFFLVKTRIPGRFQRLRTGLHAFAHASGGGVLLIGFVDNTGEVIGTDLAAQWLAQRINQAVSVLVDIDVRFVCGARLLVLYVFECREPVENTSGALR</sequence>
<dbReference type="KEGG" id="ccho:CCHOA_11520"/>
<keyword evidence="2" id="KW-1185">Reference proteome</keyword>
<evidence type="ECO:0000313" key="2">
    <source>
        <dbReference type="Proteomes" id="UP000269019"/>
    </source>
</evidence>
<dbReference type="InterPro" id="IPR038461">
    <property type="entry name" value="Schlafen_AlbA_2_dom_sf"/>
</dbReference>
<evidence type="ECO:0008006" key="3">
    <source>
        <dbReference type="Google" id="ProtNLM"/>
    </source>
</evidence>
<organism evidence="1 2">
    <name type="scientific">Corynebacterium choanae</name>
    <dbReference type="NCBI Taxonomy" id="1862358"/>
    <lineage>
        <taxon>Bacteria</taxon>
        <taxon>Bacillati</taxon>
        <taxon>Actinomycetota</taxon>
        <taxon>Actinomycetes</taxon>
        <taxon>Mycobacteriales</taxon>
        <taxon>Corynebacteriaceae</taxon>
        <taxon>Corynebacterium</taxon>
    </lineage>
</organism>
<dbReference type="EMBL" id="CP033896">
    <property type="protein sequence ID" value="AZA14675.1"/>
    <property type="molecule type" value="Genomic_DNA"/>
</dbReference>
<gene>
    <name evidence="1" type="ORF">CCHOA_11520</name>
</gene>
<reference evidence="1 2" key="1">
    <citation type="submission" date="2018-11" db="EMBL/GenBank/DDBJ databases">
        <authorList>
            <person name="Kleinhagauer T."/>
            <person name="Glaeser S.P."/>
            <person name="Spergser J."/>
            <person name="Ruckert C."/>
            <person name="Kaempfer P."/>
            <person name="Busse H.-J."/>
        </authorList>
    </citation>
    <scope>NUCLEOTIDE SEQUENCE [LARGE SCALE GENOMIC DNA]</scope>
    <source>
        <strain evidence="1 2">200CH</strain>
    </source>
</reference>
<name>A0A3G6J970_9CORY</name>
<dbReference type="AlphaFoldDB" id="A0A3G6J970"/>